<reference evidence="2" key="1">
    <citation type="submission" date="2023-07" db="EMBL/GenBank/DDBJ databases">
        <title>A chromosome-level genome assembly of Lolium multiflorum.</title>
        <authorList>
            <person name="Chen Y."/>
            <person name="Copetti D."/>
            <person name="Kolliker R."/>
            <person name="Studer B."/>
        </authorList>
    </citation>
    <scope>NUCLEOTIDE SEQUENCE</scope>
    <source>
        <strain evidence="2">02402/16</strain>
        <tissue evidence="2">Leaf</tissue>
    </source>
</reference>
<dbReference type="AlphaFoldDB" id="A0AAD8VN94"/>
<name>A0AAD8VN94_LOLMU</name>
<protein>
    <submittedName>
        <fullName evidence="2">Uncharacterized protein</fullName>
    </submittedName>
</protein>
<evidence type="ECO:0000313" key="3">
    <source>
        <dbReference type="Proteomes" id="UP001231189"/>
    </source>
</evidence>
<proteinExistence type="predicted"/>
<gene>
    <name evidence="2" type="ORF">QYE76_034371</name>
</gene>
<dbReference type="EMBL" id="JAUUTY010000007">
    <property type="protein sequence ID" value="KAK1610698.1"/>
    <property type="molecule type" value="Genomic_DNA"/>
</dbReference>
<organism evidence="2 3">
    <name type="scientific">Lolium multiflorum</name>
    <name type="common">Italian ryegrass</name>
    <name type="synonym">Lolium perenne subsp. multiflorum</name>
    <dbReference type="NCBI Taxonomy" id="4521"/>
    <lineage>
        <taxon>Eukaryota</taxon>
        <taxon>Viridiplantae</taxon>
        <taxon>Streptophyta</taxon>
        <taxon>Embryophyta</taxon>
        <taxon>Tracheophyta</taxon>
        <taxon>Spermatophyta</taxon>
        <taxon>Magnoliopsida</taxon>
        <taxon>Liliopsida</taxon>
        <taxon>Poales</taxon>
        <taxon>Poaceae</taxon>
        <taxon>BOP clade</taxon>
        <taxon>Pooideae</taxon>
        <taxon>Poodae</taxon>
        <taxon>Poeae</taxon>
        <taxon>Poeae Chloroplast Group 2 (Poeae type)</taxon>
        <taxon>Loliodinae</taxon>
        <taxon>Loliinae</taxon>
        <taxon>Lolium</taxon>
    </lineage>
</organism>
<accession>A0AAD8VN94</accession>
<dbReference type="Proteomes" id="UP001231189">
    <property type="component" value="Unassembled WGS sequence"/>
</dbReference>
<evidence type="ECO:0000256" key="1">
    <source>
        <dbReference type="SAM" id="MobiDB-lite"/>
    </source>
</evidence>
<feature type="region of interest" description="Disordered" evidence="1">
    <location>
        <begin position="14"/>
        <end position="46"/>
    </location>
</feature>
<comment type="caution">
    <text evidence="2">The sequence shown here is derived from an EMBL/GenBank/DDBJ whole genome shotgun (WGS) entry which is preliminary data.</text>
</comment>
<feature type="compositionally biased region" description="Low complexity" evidence="1">
    <location>
        <begin position="16"/>
        <end position="35"/>
    </location>
</feature>
<evidence type="ECO:0000313" key="2">
    <source>
        <dbReference type="EMBL" id="KAK1610698.1"/>
    </source>
</evidence>
<sequence length="231" mass="24364">MVALALSHAAYGNGEGCSSSGTTGKGGSSSSQAAMGEGGSPPWMEDGIAMPVSVEDYIFEDNFFMEQHRTNMQSTFDAWLDGMDVEDNVMNDGVQDVAVQMVGEGEFAADIGGIEDGVQDVEIEGVEEVVEMDGEGEFAADIRGIQDVVQDGAEDSVQDVEIQGVEEIVEMDGQEVQVLYGIEYSGSSETSTSAARVQVLYGMEYSGSTVTSTGAKCIEYIFAVDTSTSVS</sequence>
<keyword evidence="3" id="KW-1185">Reference proteome</keyword>